<dbReference type="PROSITE" id="PS00680">
    <property type="entry name" value="MAP_1"/>
    <property type="match status" value="1"/>
</dbReference>
<dbReference type="Pfam" id="PF00557">
    <property type="entry name" value="Peptidase_M24"/>
    <property type="match status" value="1"/>
</dbReference>
<dbReference type="GO" id="GO:0046872">
    <property type="term" value="F:metal ion binding"/>
    <property type="evidence" value="ECO:0007669"/>
    <property type="project" value="UniProtKB-KW"/>
</dbReference>
<organism evidence="6">
    <name type="scientific">marine sediment metagenome</name>
    <dbReference type="NCBI Taxonomy" id="412755"/>
    <lineage>
        <taxon>unclassified sequences</taxon>
        <taxon>metagenomes</taxon>
        <taxon>ecological metagenomes</taxon>
    </lineage>
</organism>
<dbReference type="NCBIfam" id="TIGR00500">
    <property type="entry name" value="met_pdase_I"/>
    <property type="match status" value="1"/>
</dbReference>
<dbReference type="PRINTS" id="PR00599">
    <property type="entry name" value="MAPEPTIDASE"/>
</dbReference>
<dbReference type="InterPro" id="IPR000994">
    <property type="entry name" value="Pept_M24"/>
</dbReference>
<evidence type="ECO:0000259" key="5">
    <source>
        <dbReference type="Pfam" id="PF00557"/>
    </source>
</evidence>
<evidence type="ECO:0000256" key="2">
    <source>
        <dbReference type="ARBA" id="ARBA00022670"/>
    </source>
</evidence>
<evidence type="ECO:0000256" key="4">
    <source>
        <dbReference type="ARBA" id="ARBA00022801"/>
    </source>
</evidence>
<dbReference type="InterPro" id="IPR002467">
    <property type="entry name" value="Pept_M24A_MAP1"/>
</dbReference>
<dbReference type="GO" id="GO:0070006">
    <property type="term" value="F:metalloaminopeptidase activity"/>
    <property type="evidence" value="ECO:0007669"/>
    <property type="project" value="InterPro"/>
</dbReference>
<gene>
    <name evidence="6" type="ORF">LCGC14_0486400</name>
</gene>
<dbReference type="HAMAP" id="MF_01974">
    <property type="entry name" value="MetAP_1"/>
    <property type="match status" value="1"/>
</dbReference>
<dbReference type="PANTHER" id="PTHR43330">
    <property type="entry name" value="METHIONINE AMINOPEPTIDASE"/>
    <property type="match status" value="1"/>
</dbReference>
<dbReference type="AlphaFoldDB" id="A0A0F9VGM2"/>
<proteinExistence type="inferred from homology"/>
<evidence type="ECO:0000313" key="6">
    <source>
        <dbReference type="EMBL" id="KKN64943.1"/>
    </source>
</evidence>
<dbReference type="InterPro" id="IPR001714">
    <property type="entry name" value="Pept_M24_MAP"/>
</dbReference>
<feature type="domain" description="Peptidase M24" evidence="5">
    <location>
        <begin position="30"/>
        <end position="268"/>
    </location>
</feature>
<dbReference type="GO" id="GO:0005829">
    <property type="term" value="C:cytosol"/>
    <property type="evidence" value="ECO:0007669"/>
    <property type="project" value="TreeGrafter"/>
</dbReference>
<dbReference type="PANTHER" id="PTHR43330:SF27">
    <property type="entry name" value="METHIONINE AMINOPEPTIDASE"/>
    <property type="match status" value="1"/>
</dbReference>
<keyword evidence="1" id="KW-0031">Aminopeptidase</keyword>
<dbReference type="EMBL" id="LAZR01000539">
    <property type="protein sequence ID" value="KKN64943.1"/>
    <property type="molecule type" value="Genomic_DNA"/>
</dbReference>
<dbReference type="SUPFAM" id="SSF55920">
    <property type="entry name" value="Creatinase/aminopeptidase"/>
    <property type="match status" value="1"/>
</dbReference>
<keyword evidence="4" id="KW-0378">Hydrolase</keyword>
<protein>
    <recommendedName>
        <fullName evidence="5">Peptidase M24 domain-containing protein</fullName>
    </recommendedName>
</protein>
<dbReference type="GO" id="GO:0006508">
    <property type="term" value="P:proteolysis"/>
    <property type="evidence" value="ECO:0007669"/>
    <property type="project" value="UniProtKB-KW"/>
</dbReference>
<evidence type="ECO:0000256" key="3">
    <source>
        <dbReference type="ARBA" id="ARBA00022723"/>
    </source>
</evidence>
<dbReference type="Gene3D" id="3.90.230.10">
    <property type="entry name" value="Creatinase/methionine aminopeptidase superfamily"/>
    <property type="match status" value="1"/>
</dbReference>
<reference evidence="6" key="1">
    <citation type="journal article" date="2015" name="Nature">
        <title>Complex archaea that bridge the gap between prokaryotes and eukaryotes.</title>
        <authorList>
            <person name="Spang A."/>
            <person name="Saw J.H."/>
            <person name="Jorgensen S.L."/>
            <person name="Zaremba-Niedzwiedzka K."/>
            <person name="Martijn J."/>
            <person name="Lind A.E."/>
            <person name="van Eijk R."/>
            <person name="Schleper C."/>
            <person name="Guy L."/>
            <person name="Ettema T.J."/>
        </authorList>
    </citation>
    <scope>NUCLEOTIDE SEQUENCE</scope>
</reference>
<name>A0A0F9VGM2_9ZZZZ</name>
<keyword evidence="2" id="KW-0645">Protease</keyword>
<dbReference type="InterPro" id="IPR036005">
    <property type="entry name" value="Creatinase/aminopeptidase-like"/>
</dbReference>
<accession>A0A0F9VGM2</accession>
<dbReference type="CDD" id="cd01086">
    <property type="entry name" value="MetAP1"/>
    <property type="match status" value="1"/>
</dbReference>
<keyword evidence="3" id="KW-0479">Metal-binding</keyword>
<evidence type="ECO:0000256" key="1">
    <source>
        <dbReference type="ARBA" id="ARBA00022438"/>
    </source>
</evidence>
<comment type="caution">
    <text evidence="6">The sequence shown here is derived from an EMBL/GenBank/DDBJ whole genome shotgun (WGS) entry which is preliminary data.</text>
</comment>
<sequence length="276" mass="29804">MQSARLCGPFARKAEDRLVAIRYKTPEQIDKMRQAGRIVRLVLDRLGEMVAPGVTTKELDVEAERLCREHGGRCLFKGVPGRAPAGPFPGNICCSLNDEVVHGIPSPKRVIRDGDLVSVDFGVKLDGWCGDAAESYLVGDVAGDVRRLADVSRQSLALAIEMIRPGLTWSVVAGAMQAYVEGEGLSVVREFVGHGIGQEMHEEPKVPNFLSAELRAGDFELHPGLVLAVEPMINLGGREVRTGPDGWTVVTRDGKPSAHFEQMLAVTDAGVDVLTT</sequence>